<accession>A0ABY6HQN8</accession>
<dbReference type="PANTHER" id="PTHR43437:SF3">
    <property type="entry name" value="HYDROXYACYL-THIOESTER DEHYDRATASE TYPE 2, MITOCHONDRIAL"/>
    <property type="match status" value="1"/>
</dbReference>
<dbReference type="Proteomes" id="UP001208689">
    <property type="component" value="Chromosome"/>
</dbReference>
<dbReference type="Gene3D" id="3.10.129.10">
    <property type="entry name" value="Hotdog Thioesterase"/>
    <property type="match status" value="1"/>
</dbReference>
<name>A0ABY6HQN8_9ARCH</name>
<feature type="domain" description="MaoC-like" evidence="1">
    <location>
        <begin position="21"/>
        <end position="115"/>
    </location>
</feature>
<protein>
    <recommendedName>
        <fullName evidence="1">MaoC-like domain-containing protein</fullName>
    </recommendedName>
</protein>
<keyword evidence="3" id="KW-1185">Reference proteome</keyword>
<sequence>MGEIKLASFDDFKIGDSKSITKSTSDETVKIFAELTGDFNPLHVNEEFAQKSMFKRRLVHGAFSSGLISTVIGMKLPGPGALYLDQFCKFKKPVFIGDILTATATVVDKIVKEKEGKPPMKLLILETIVTNQENVVVTEGKATILVMN</sequence>
<dbReference type="SUPFAM" id="SSF54637">
    <property type="entry name" value="Thioesterase/thiol ester dehydrase-isomerase"/>
    <property type="match status" value="1"/>
</dbReference>
<dbReference type="PANTHER" id="PTHR43437">
    <property type="entry name" value="HYDROXYACYL-THIOESTER DEHYDRATASE TYPE 2, MITOCHONDRIAL-RELATED"/>
    <property type="match status" value="1"/>
</dbReference>
<evidence type="ECO:0000313" key="2">
    <source>
        <dbReference type="EMBL" id="UYP45818.1"/>
    </source>
</evidence>
<gene>
    <name evidence="2" type="ORF">NEF87_002103</name>
</gene>
<evidence type="ECO:0000259" key="1">
    <source>
        <dbReference type="Pfam" id="PF01575"/>
    </source>
</evidence>
<dbReference type="InterPro" id="IPR002539">
    <property type="entry name" value="MaoC-like_dom"/>
</dbReference>
<dbReference type="InterPro" id="IPR003965">
    <property type="entry name" value="Fatty_acid_synthase"/>
</dbReference>
<dbReference type="PRINTS" id="PR01483">
    <property type="entry name" value="FASYNTHASE"/>
</dbReference>
<dbReference type="CDD" id="cd03449">
    <property type="entry name" value="R_hydratase"/>
    <property type="match status" value="1"/>
</dbReference>
<reference evidence="2" key="1">
    <citation type="submission" date="2022-09" db="EMBL/GenBank/DDBJ databases">
        <title>Actin cytoskeleton and complex cell architecture in an #Asgard archaeon.</title>
        <authorList>
            <person name="Ponce Toledo R.I."/>
            <person name="Schleper C."/>
            <person name="Rodrigues Oliveira T."/>
            <person name="Wollweber F."/>
            <person name="Xu J."/>
            <person name="Rittmann S."/>
            <person name="Klingl A."/>
            <person name="Pilhofer M."/>
        </authorList>
    </citation>
    <scope>NUCLEOTIDE SEQUENCE</scope>
    <source>
        <strain evidence="2">B-35</strain>
    </source>
</reference>
<dbReference type="InterPro" id="IPR050965">
    <property type="entry name" value="UPF0336/Enoyl-CoA_hydratase"/>
</dbReference>
<dbReference type="Pfam" id="PF01575">
    <property type="entry name" value="MaoC_dehydratas"/>
    <property type="match status" value="1"/>
</dbReference>
<dbReference type="InterPro" id="IPR029069">
    <property type="entry name" value="HotDog_dom_sf"/>
</dbReference>
<dbReference type="EMBL" id="CP104013">
    <property type="protein sequence ID" value="UYP45818.1"/>
    <property type="molecule type" value="Genomic_DNA"/>
</dbReference>
<evidence type="ECO:0000313" key="3">
    <source>
        <dbReference type="Proteomes" id="UP001208689"/>
    </source>
</evidence>
<organism evidence="2 3">
    <name type="scientific">Candidatus Lokiarchaeum ossiferum</name>
    <dbReference type="NCBI Taxonomy" id="2951803"/>
    <lineage>
        <taxon>Archaea</taxon>
        <taxon>Promethearchaeati</taxon>
        <taxon>Promethearchaeota</taxon>
        <taxon>Promethearchaeia</taxon>
        <taxon>Promethearchaeales</taxon>
        <taxon>Promethearchaeaceae</taxon>
        <taxon>Candidatus Lokiarchaeum</taxon>
    </lineage>
</organism>
<proteinExistence type="predicted"/>